<dbReference type="SUPFAM" id="SSF48371">
    <property type="entry name" value="ARM repeat"/>
    <property type="match status" value="1"/>
</dbReference>
<evidence type="ECO:0000313" key="1">
    <source>
        <dbReference type="EMBL" id="CAI3993783.1"/>
    </source>
</evidence>
<proteinExistence type="predicted"/>
<dbReference type="SUPFAM" id="SSF53448">
    <property type="entry name" value="Nucleotide-diphospho-sugar transferases"/>
    <property type="match status" value="1"/>
</dbReference>
<protein>
    <submittedName>
        <fullName evidence="2">Pentatricopeptide repeat-containing protein, chloroplastic</fullName>
    </submittedName>
</protein>
<dbReference type="EMBL" id="CAMXCT030001875">
    <property type="protein sequence ID" value="CAL4781095.1"/>
    <property type="molecule type" value="Genomic_DNA"/>
</dbReference>
<dbReference type="InterPro" id="IPR029044">
    <property type="entry name" value="Nucleotide-diphossugar_trans"/>
</dbReference>
<dbReference type="EMBL" id="CAMXCT010001875">
    <property type="protein sequence ID" value="CAI3993783.1"/>
    <property type="molecule type" value="Genomic_DNA"/>
</dbReference>
<reference evidence="1" key="1">
    <citation type="submission" date="2022-10" db="EMBL/GenBank/DDBJ databases">
        <authorList>
            <person name="Chen Y."/>
            <person name="Dougan E. K."/>
            <person name="Chan C."/>
            <person name="Rhodes N."/>
            <person name="Thang M."/>
        </authorList>
    </citation>
    <scope>NUCLEOTIDE SEQUENCE</scope>
</reference>
<sequence>MAIYQRMCREIQDPWHPEHLVSFTPEQDYLGRFYGTFACGKWTHLHAKFNYQPNLPDNYVGSAHKAIDVLRDVMVAHYSGGRVKPWKIPWLKMDVMGVRRLLEEDLQDQMGRSEFQPKVQRPSVVMMDGVLVDLPPKDANELPEDVRQLMWEWVLALRECNRQLLEDGVDIVSLIESAEKVRPKLLAVYKERQKVGRDEVSPRELTLFDPCFIKGPCYKGVIWFPGAEFRGPGWYCKDRLDVKKTDLIDECHIVAPCFYGTIWTGKRWECAAEDKKKVVKKYEDLMQKLLKGPHRGDKLWAIKELDSELPKLPTSCPERGYKAPKKCRMIGMDHGNLMLMAKWSSVLFDLVVCEDPEMRGRAAGVLYNIVNDHKENQKRLLEKMGGVDLLVAHLNPERNTSKKISGKALFGMNMLASECKAQSPDLCDFFPALTQMSSSGLATLVWNPPKGTGWQLQVALQEAWVSSCTVKPGMPSEQDFQACGGKYVQNLTNATDEQVYATLQSLQSLLKEDLWKQKYLGNFAHQVKPFVHKLPSESKLVAKKLLI</sequence>
<gene>
    <name evidence="1" type="ORF">C1SCF055_LOCUS20497</name>
</gene>
<dbReference type="Gene3D" id="1.25.10.10">
    <property type="entry name" value="Leucine-rich Repeat Variant"/>
    <property type="match status" value="1"/>
</dbReference>
<dbReference type="Gene3D" id="3.90.550.10">
    <property type="entry name" value="Spore Coat Polysaccharide Biosynthesis Protein SpsA, Chain A"/>
    <property type="match status" value="1"/>
</dbReference>
<dbReference type="AlphaFoldDB" id="A0A9P1FYZ5"/>
<organism evidence="1">
    <name type="scientific">Cladocopium goreaui</name>
    <dbReference type="NCBI Taxonomy" id="2562237"/>
    <lineage>
        <taxon>Eukaryota</taxon>
        <taxon>Sar</taxon>
        <taxon>Alveolata</taxon>
        <taxon>Dinophyceae</taxon>
        <taxon>Suessiales</taxon>
        <taxon>Symbiodiniaceae</taxon>
        <taxon>Cladocopium</taxon>
    </lineage>
</organism>
<comment type="caution">
    <text evidence="1">The sequence shown here is derived from an EMBL/GenBank/DDBJ whole genome shotgun (WGS) entry which is preliminary data.</text>
</comment>
<accession>A0A9P1FYZ5</accession>
<evidence type="ECO:0000313" key="3">
    <source>
        <dbReference type="Proteomes" id="UP001152797"/>
    </source>
</evidence>
<dbReference type="OrthoDB" id="10464361at2759"/>
<dbReference type="Proteomes" id="UP001152797">
    <property type="component" value="Unassembled WGS sequence"/>
</dbReference>
<name>A0A9P1FYZ5_9DINO</name>
<keyword evidence="3" id="KW-1185">Reference proteome</keyword>
<reference evidence="2 3" key="2">
    <citation type="submission" date="2024-05" db="EMBL/GenBank/DDBJ databases">
        <authorList>
            <person name="Chen Y."/>
            <person name="Shah S."/>
            <person name="Dougan E. K."/>
            <person name="Thang M."/>
            <person name="Chan C."/>
        </authorList>
    </citation>
    <scope>NUCLEOTIDE SEQUENCE [LARGE SCALE GENOMIC DNA]</scope>
</reference>
<evidence type="ECO:0000313" key="2">
    <source>
        <dbReference type="EMBL" id="CAL4781095.1"/>
    </source>
</evidence>
<dbReference type="InterPro" id="IPR016024">
    <property type="entry name" value="ARM-type_fold"/>
</dbReference>
<dbReference type="InterPro" id="IPR011989">
    <property type="entry name" value="ARM-like"/>
</dbReference>
<dbReference type="EMBL" id="CAMXCT020001875">
    <property type="protein sequence ID" value="CAL1147158.1"/>
    <property type="molecule type" value="Genomic_DNA"/>
</dbReference>